<dbReference type="GO" id="GO:0004156">
    <property type="term" value="F:dihydropteroate synthase activity"/>
    <property type="evidence" value="ECO:0007669"/>
    <property type="project" value="UniProtKB-EC"/>
</dbReference>
<proteinExistence type="predicted"/>
<dbReference type="Gene3D" id="3.20.20.20">
    <property type="entry name" value="Dihydropteroate synthase-like"/>
    <property type="match status" value="1"/>
</dbReference>
<dbReference type="AlphaFoldDB" id="A0A0X8XY02"/>
<evidence type="ECO:0000259" key="1">
    <source>
        <dbReference type="Pfam" id="PF14251"/>
    </source>
</evidence>
<evidence type="ECO:0000313" key="3">
    <source>
        <dbReference type="Proteomes" id="UP000069850"/>
    </source>
</evidence>
<organism evidence="2 3">
    <name type="scientific">Methanoculleus bourgensis</name>
    <dbReference type="NCBI Taxonomy" id="83986"/>
    <lineage>
        <taxon>Archaea</taxon>
        <taxon>Methanobacteriati</taxon>
        <taxon>Methanobacteriota</taxon>
        <taxon>Stenosarchaea group</taxon>
        <taxon>Methanomicrobia</taxon>
        <taxon>Methanomicrobiales</taxon>
        <taxon>Methanomicrobiaceae</taxon>
        <taxon>Methanoculleus</taxon>
    </lineage>
</organism>
<keyword evidence="2" id="KW-0808">Transferase</keyword>
<name>A0A0X8XY02_9EURY</name>
<evidence type="ECO:0000313" key="2">
    <source>
        <dbReference type="EMBL" id="CVK34407.1"/>
    </source>
</evidence>
<dbReference type="InterPro" id="IPR005236">
    <property type="entry name" value="Dihydropt_synth"/>
</dbReference>
<dbReference type="Pfam" id="PF14251">
    <property type="entry name" value="PterinBD-DUF4346"/>
    <property type="match status" value="1"/>
</dbReference>
<sequence>MRILLPTGSATVGIVKAAVRRACDRYEIDVVVTGDIASFLAPGDLERLLRGGDYDMAIVSGMCTASFADVERETGVPVYRGPRHAADLPLVLPVLDRIRLSKTVPADEFLADTRREEACRQVALREEAADSEFIIRGVKIGGEARMKVLAEIMDAHRRDDLGGEVRRFFADGADIVDLGFGFDATPEDVERCFSALEGIEGPLAVDTQDPLLIAAALFRADLVLSLHEGNIPVVGEAVADAGAAAVVVPRERTLSENLAAAEEAGICCLIADPLLQPVGSGLTGSLRGFCGGSYPLFFGAGNVVELLDADSPGVNALLAGIAHEVGAAVIFTSEHSDKTTGSVAEMRRATEMMALMSGRPYPKDLGIDLLVLKEKRRRHEPPLEYESVMEARSTPDEITYDPLGCIRIGIEGDFVVAVHRGRAVRGRHWEDVFYTLLGNGSLSRLDHAAYLGKELFKAELAIRLKRSFEQDGPF</sequence>
<dbReference type="EC" id="2.5.1.15" evidence="2"/>
<dbReference type="InterPro" id="IPR011005">
    <property type="entry name" value="Dihydropteroate_synth-like_sf"/>
</dbReference>
<dbReference type="NCBIfam" id="TIGR00284">
    <property type="entry name" value="dihydropteroate synthase-like protein"/>
    <property type="match status" value="1"/>
</dbReference>
<dbReference type="Proteomes" id="UP000069850">
    <property type="component" value="Chromosome 1"/>
</dbReference>
<feature type="domain" description="DUF4346" evidence="1">
    <location>
        <begin position="401"/>
        <end position="471"/>
    </location>
</feature>
<dbReference type="InterPro" id="IPR025595">
    <property type="entry name" value="PterinBD-DUF4346"/>
</dbReference>
<dbReference type="KEGG" id="mema:MMAB1_3194"/>
<protein>
    <submittedName>
        <fullName evidence="2">Dihydropteroate synthase</fullName>
        <ecNumber evidence="2">2.5.1.15</ecNumber>
    </submittedName>
</protein>
<dbReference type="GeneID" id="27138655"/>
<gene>
    <name evidence="2" type="ORF">MMAB1_3194</name>
</gene>
<dbReference type="EMBL" id="LT158599">
    <property type="protein sequence ID" value="CVK34407.1"/>
    <property type="molecule type" value="Genomic_DNA"/>
</dbReference>
<dbReference type="OrthoDB" id="70327at2157"/>
<reference evidence="2 3" key="1">
    <citation type="submission" date="2016-01" db="EMBL/GenBank/DDBJ databases">
        <authorList>
            <person name="Manzoor S."/>
        </authorList>
    </citation>
    <scope>NUCLEOTIDE SEQUENCE [LARGE SCALE GENOMIC DNA]</scope>
    <source>
        <strain evidence="2">Methanoculleus sp MAB1</strain>
    </source>
</reference>
<dbReference type="RefSeq" id="WP_062265851.1">
    <property type="nucleotide sequence ID" value="NZ_LT158599.1"/>
</dbReference>
<accession>A0A0X8XY02</accession>
<dbReference type="SUPFAM" id="SSF51717">
    <property type="entry name" value="Dihydropteroate synthetase-like"/>
    <property type="match status" value="1"/>
</dbReference>